<dbReference type="GO" id="GO:0034511">
    <property type="term" value="F:U3 snoRNA binding"/>
    <property type="evidence" value="ECO:0007669"/>
    <property type="project" value="InterPro"/>
</dbReference>
<organism evidence="7 8">
    <name type="scientific">Hortaea werneckii</name>
    <name type="common">Black yeast</name>
    <name type="synonym">Cladosporium werneckii</name>
    <dbReference type="NCBI Taxonomy" id="91943"/>
    <lineage>
        <taxon>Eukaryota</taxon>
        <taxon>Fungi</taxon>
        <taxon>Dikarya</taxon>
        <taxon>Ascomycota</taxon>
        <taxon>Pezizomycotina</taxon>
        <taxon>Dothideomycetes</taxon>
        <taxon>Dothideomycetidae</taxon>
        <taxon>Mycosphaerellales</taxon>
        <taxon>Teratosphaeriaceae</taxon>
        <taxon>Hortaea</taxon>
    </lineage>
</organism>
<feature type="repeat" description="WD" evidence="5">
    <location>
        <begin position="328"/>
        <end position="369"/>
    </location>
</feature>
<feature type="region of interest" description="Disordered" evidence="6">
    <location>
        <begin position="411"/>
        <end position="453"/>
    </location>
</feature>
<dbReference type="Pfam" id="PF00400">
    <property type="entry name" value="WD40"/>
    <property type="match status" value="4"/>
</dbReference>
<evidence type="ECO:0000256" key="5">
    <source>
        <dbReference type="PROSITE-ProRule" id="PRU00221"/>
    </source>
</evidence>
<keyword evidence="4" id="KW-0539">Nucleus</keyword>
<reference evidence="7 8" key="1">
    <citation type="journal article" date="2018" name="BMC Genomics">
        <title>Genomic evidence for intraspecific hybridization in a clonal and extremely halotolerant yeast.</title>
        <authorList>
            <person name="Gostincar C."/>
            <person name="Stajich J.E."/>
            <person name="Zupancic J."/>
            <person name="Zalar P."/>
            <person name="Gunde-Cimerman N."/>
        </authorList>
    </citation>
    <scope>NUCLEOTIDE SEQUENCE [LARGE SCALE GENOMIC DNA]</scope>
    <source>
        <strain evidence="7 8">EXF-171</strain>
    </source>
</reference>
<dbReference type="PRINTS" id="PR00320">
    <property type="entry name" value="GPROTEINBRPT"/>
</dbReference>
<evidence type="ECO:0000256" key="3">
    <source>
        <dbReference type="ARBA" id="ARBA00022737"/>
    </source>
</evidence>
<proteinExistence type="predicted"/>
<protein>
    <recommendedName>
        <fullName evidence="9">Anaphase-promoting complex subunit 4 WD40 domain-containing protein</fullName>
    </recommendedName>
</protein>
<evidence type="ECO:0008006" key="9">
    <source>
        <dbReference type="Google" id="ProtNLM"/>
    </source>
</evidence>
<accession>A0A3M7G7S0</accession>
<evidence type="ECO:0000256" key="2">
    <source>
        <dbReference type="ARBA" id="ARBA00022574"/>
    </source>
</evidence>
<evidence type="ECO:0000256" key="6">
    <source>
        <dbReference type="SAM" id="MobiDB-lite"/>
    </source>
</evidence>
<evidence type="ECO:0000313" key="7">
    <source>
        <dbReference type="EMBL" id="RMY96711.1"/>
    </source>
</evidence>
<dbReference type="AlphaFoldDB" id="A0A3M7G7S0"/>
<dbReference type="EMBL" id="QWIQ01000285">
    <property type="protein sequence ID" value="RMY96711.1"/>
    <property type="molecule type" value="Genomic_DNA"/>
</dbReference>
<dbReference type="InterPro" id="IPR020472">
    <property type="entry name" value="WD40_PAC1"/>
</dbReference>
<dbReference type="SUPFAM" id="SSF50978">
    <property type="entry name" value="WD40 repeat-like"/>
    <property type="match status" value="1"/>
</dbReference>
<feature type="region of interest" description="Disordered" evidence="6">
    <location>
        <begin position="64"/>
        <end position="148"/>
    </location>
</feature>
<feature type="repeat" description="WD" evidence="5">
    <location>
        <begin position="370"/>
        <end position="411"/>
    </location>
</feature>
<evidence type="ECO:0000256" key="1">
    <source>
        <dbReference type="ARBA" id="ARBA00004123"/>
    </source>
</evidence>
<dbReference type="InterPro" id="IPR039241">
    <property type="entry name" value="Rrp9-like"/>
</dbReference>
<dbReference type="InterPro" id="IPR001680">
    <property type="entry name" value="WD40_rpt"/>
</dbReference>
<dbReference type="InterPro" id="IPR036322">
    <property type="entry name" value="WD40_repeat_dom_sf"/>
</dbReference>
<feature type="region of interest" description="Disordered" evidence="6">
    <location>
        <begin position="248"/>
        <end position="284"/>
    </location>
</feature>
<dbReference type="PROSITE" id="PS50294">
    <property type="entry name" value="WD_REPEATS_REGION"/>
    <property type="match status" value="2"/>
</dbReference>
<evidence type="ECO:0000256" key="4">
    <source>
        <dbReference type="ARBA" id="ARBA00023242"/>
    </source>
</evidence>
<evidence type="ECO:0000313" key="8">
    <source>
        <dbReference type="Proteomes" id="UP000281468"/>
    </source>
</evidence>
<dbReference type="SMART" id="SM00320">
    <property type="entry name" value="WD40"/>
    <property type="match status" value="6"/>
</dbReference>
<gene>
    <name evidence="7" type="ORF">D0862_08455</name>
</gene>
<feature type="repeat" description="WD" evidence="5">
    <location>
        <begin position="286"/>
        <end position="327"/>
    </location>
</feature>
<sequence>MEESPPPPGVPLHLIYRGSPRPQLLVARAARKLPCSNFFDGKKQLPRGISGIASTHTHNTMSSFFTLPASQKKRKRVQSSDANGADRKSSTKGRRREERDESISGSEGSSDEEDAGAAGQRRRQGGLDPDEDDEEDEEEFGDEDPAAKRVRLAEQYLANTQKEVLDDAGFDAADVDAENLRRRMGERLKEDTAESRGKLYRWIAGDLDWERADVKSARIDGKSVTAVAVQGKFVYTAGKDRAVSKWEMPSGQPPMKDGKVVGRAGKKPRRVAYSAGSRREKKSRDYQQHTGPILCIAASQDGKFVATGGADNKMVVWDAATLKPLKAFSQHRDSVTSLAFRRGSNQLFSASRDRTVKIWSLDELAYIETLFGHQDEVVDVSALNEEKCLTVGARDRTARLWKVVEESQLVFRGGGAPPQPKRGPKDSNPTTTTTDDHRPTPIIPTSSHHEGSMDRITSIDDDTFVTASDNGALALWNIHKKKPVFVYPLAHGLEPALPLELLSAEAHPAEQGIPEGEPQPRWITALKAIPFSDLFVSGSWDGVVRVWKVSGDKRRIEALGSVGGGGRDAALSSSGNSEVVMSELLGAAGDGDGKGDAGEGALTSSALVEDILQQAMHGGASSALTAAATGTAHGVINDLAIVDRGERGKDGVLIAAVVGSEHRLGRWSSMEEVKSRLVLFEVPRKRAAGDGEEEEVGEVESTKRLNGAGHADGEDFAGFD</sequence>
<dbReference type="GO" id="GO:0032040">
    <property type="term" value="C:small-subunit processome"/>
    <property type="evidence" value="ECO:0007669"/>
    <property type="project" value="TreeGrafter"/>
</dbReference>
<dbReference type="Proteomes" id="UP000281468">
    <property type="component" value="Unassembled WGS sequence"/>
</dbReference>
<feature type="compositionally biased region" description="Acidic residues" evidence="6">
    <location>
        <begin position="128"/>
        <end position="144"/>
    </location>
</feature>
<keyword evidence="2 5" id="KW-0853">WD repeat</keyword>
<dbReference type="PANTHER" id="PTHR19865:SF0">
    <property type="entry name" value="U3 SMALL NUCLEOLAR RNA-INTERACTING PROTEIN 2"/>
    <property type="match status" value="1"/>
</dbReference>
<comment type="subcellular location">
    <subcellularLocation>
        <location evidence="1">Nucleus</location>
    </subcellularLocation>
</comment>
<dbReference type="PANTHER" id="PTHR19865">
    <property type="entry name" value="U3 SMALL NUCLEOLAR RNA INTERACTING PROTEIN 2"/>
    <property type="match status" value="1"/>
</dbReference>
<name>A0A3M7G7S0_HORWE</name>
<feature type="compositionally biased region" description="Basic and acidic residues" evidence="6">
    <location>
        <begin position="84"/>
        <end position="102"/>
    </location>
</feature>
<dbReference type="CDD" id="cd00200">
    <property type="entry name" value="WD40"/>
    <property type="match status" value="1"/>
</dbReference>
<dbReference type="Gene3D" id="2.130.10.10">
    <property type="entry name" value="YVTN repeat-like/Quinoprotein amine dehydrogenase"/>
    <property type="match status" value="1"/>
</dbReference>
<keyword evidence="3" id="KW-0677">Repeat</keyword>
<dbReference type="PROSITE" id="PS50082">
    <property type="entry name" value="WD_REPEATS_2"/>
    <property type="match status" value="4"/>
</dbReference>
<feature type="region of interest" description="Disordered" evidence="6">
    <location>
        <begin position="688"/>
        <end position="720"/>
    </location>
</feature>
<dbReference type="InterPro" id="IPR015943">
    <property type="entry name" value="WD40/YVTN_repeat-like_dom_sf"/>
</dbReference>
<feature type="repeat" description="WD" evidence="5">
    <location>
        <begin position="523"/>
        <end position="557"/>
    </location>
</feature>
<comment type="caution">
    <text evidence="7">The sequence shown here is derived from an EMBL/GenBank/DDBJ whole genome shotgun (WGS) entry which is preliminary data.</text>
</comment>